<dbReference type="AlphaFoldDB" id="A0AAW1FGH5"/>
<evidence type="ECO:0000256" key="1">
    <source>
        <dbReference type="SAM" id="Phobius"/>
    </source>
</evidence>
<evidence type="ECO:0000313" key="2">
    <source>
        <dbReference type="EMBL" id="KAK9533840.1"/>
    </source>
</evidence>
<keyword evidence="1" id="KW-1133">Transmembrane helix</keyword>
<dbReference type="PANTHER" id="PTHR39948:SF1">
    <property type="entry name" value="GEO11419P1"/>
    <property type="match status" value="1"/>
</dbReference>
<keyword evidence="1" id="KW-0812">Transmembrane</keyword>
<feature type="transmembrane region" description="Helical" evidence="1">
    <location>
        <begin position="61"/>
        <end position="89"/>
    </location>
</feature>
<keyword evidence="1" id="KW-0472">Membrane</keyword>
<dbReference type="EMBL" id="JBCEZU010000067">
    <property type="protein sequence ID" value="KAK9533840.1"/>
    <property type="molecule type" value="Genomic_DNA"/>
</dbReference>
<organism evidence="2 3">
    <name type="scientific">Zoarces viviparus</name>
    <name type="common">Viviparous eelpout</name>
    <name type="synonym">Blennius viviparus</name>
    <dbReference type="NCBI Taxonomy" id="48416"/>
    <lineage>
        <taxon>Eukaryota</taxon>
        <taxon>Metazoa</taxon>
        <taxon>Chordata</taxon>
        <taxon>Craniata</taxon>
        <taxon>Vertebrata</taxon>
        <taxon>Euteleostomi</taxon>
        <taxon>Actinopterygii</taxon>
        <taxon>Neopterygii</taxon>
        <taxon>Teleostei</taxon>
        <taxon>Neoteleostei</taxon>
        <taxon>Acanthomorphata</taxon>
        <taxon>Eupercaria</taxon>
        <taxon>Perciformes</taxon>
        <taxon>Cottioidei</taxon>
        <taxon>Zoarcales</taxon>
        <taxon>Zoarcidae</taxon>
        <taxon>Zoarcinae</taxon>
        <taxon>Zoarces</taxon>
    </lineage>
</organism>
<dbReference type="PANTHER" id="PTHR39948">
    <property type="entry name" value="GEO11419P1"/>
    <property type="match status" value="1"/>
</dbReference>
<comment type="caution">
    <text evidence="2">The sequence shown here is derived from an EMBL/GenBank/DDBJ whole genome shotgun (WGS) entry which is preliminary data.</text>
</comment>
<gene>
    <name evidence="2" type="ORF">VZT92_008934</name>
</gene>
<sequence>MRSLSCTKAALLRIELPVVPCCKVELTGGKWLPLAHNNSGRAHILQNLSLLKTRMAGCGSCFWGIFWLVVLICIGWPLSITLGALYGLVSPLTTCLGLDRISDLLLEGANLGRTCANNMRHGKPLC</sequence>
<keyword evidence="3" id="KW-1185">Reference proteome</keyword>
<protein>
    <submittedName>
        <fullName evidence="2">Uncharacterized protein</fullName>
    </submittedName>
</protein>
<dbReference type="Proteomes" id="UP001488805">
    <property type="component" value="Unassembled WGS sequence"/>
</dbReference>
<proteinExistence type="predicted"/>
<reference evidence="2 3" key="1">
    <citation type="journal article" date="2024" name="Genome Biol. Evol.">
        <title>Chromosome-level genome assembly of the viviparous eelpout Zoarces viviparus.</title>
        <authorList>
            <person name="Fuhrmann N."/>
            <person name="Brasseur M.V."/>
            <person name="Bakowski C.E."/>
            <person name="Podsiadlowski L."/>
            <person name="Prost S."/>
            <person name="Krehenwinkel H."/>
            <person name="Mayer C."/>
        </authorList>
    </citation>
    <scope>NUCLEOTIDE SEQUENCE [LARGE SCALE GENOMIC DNA]</scope>
    <source>
        <strain evidence="2">NO-MEL_2022_Ind0_liver</strain>
    </source>
</reference>
<name>A0AAW1FGH5_ZOAVI</name>
<accession>A0AAW1FGH5</accession>
<evidence type="ECO:0000313" key="3">
    <source>
        <dbReference type="Proteomes" id="UP001488805"/>
    </source>
</evidence>